<feature type="binding site" evidence="6">
    <location>
        <position position="104"/>
    </location>
    <ligand>
        <name>FAD</name>
        <dbReference type="ChEBI" id="CHEBI:57692"/>
        <note>ligand shared between neighboring subunits</note>
    </ligand>
</feature>
<feature type="active site" description="Involved in ionization of N3 of dUMP, leading to its activation" evidence="6">
    <location>
        <position position="200"/>
    </location>
</feature>
<evidence type="ECO:0000256" key="3">
    <source>
        <dbReference type="ARBA" id="ARBA00022727"/>
    </source>
</evidence>
<dbReference type="GeneID" id="84574110"/>
<comment type="cofactor">
    <cofactor evidence="6">
        <name>FAD</name>
        <dbReference type="ChEBI" id="CHEBI:57692"/>
    </cofactor>
    <text evidence="6">Binds 4 FAD per tetramer. Each FAD binding site is formed by three monomers.</text>
</comment>
<feature type="binding site" evidence="6">
    <location>
        <position position="200"/>
    </location>
    <ligand>
        <name>dUMP</name>
        <dbReference type="ChEBI" id="CHEBI:246422"/>
        <note>ligand shared between dimeric partners</note>
    </ligand>
</feature>
<keyword evidence="1 6" id="KW-0489">Methyltransferase</keyword>
<sequence>MARASHLHVQLVAHSQFHPPTDIGWETDAATDPEALVEFAGRACYETFNKPNPRTRSNDAYIRHIMEVGHLALLEHPTATIYVRGISRGATHELTRHRHFSFSQLSQRFVHPEESEVAVPKLIADDAELSQVFFRAIDNTRLAYDELLAALELKLRDEPNAVLRRKQAHQAAQAILPRATESRIVVTGNFRTWRHFIGMRATEHADVEIRELAVACLKLLKTAAPTVFSDFEIAALADGTEMATSPYVTDF</sequence>
<dbReference type="Pfam" id="PF02511">
    <property type="entry name" value="Thy1"/>
    <property type="match status" value="1"/>
</dbReference>
<evidence type="ECO:0000256" key="1">
    <source>
        <dbReference type="ARBA" id="ARBA00022603"/>
    </source>
</evidence>
<feature type="binding site" evidence="6">
    <location>
        <begin position="96"/>
        <end position="98"/>
    </location>
    <ligand>
        <name>FAD</name>
        <dbReference type="ChEBI" id="CHEBI:57692"/>
        <note>ligand shared between neighboring subunits</note>
    </ligand>
</feature>
<dbReference type="GO" id="GO:0050660">
    <property type="term" value="F:flavin adenine dinucleotide binding"/>
    <property type="evidence" value="ECO:0007669"/>
    <property type="project" value="UniProtKB-UniRule"/>
</dbReference>
<organism evidence="7 8">
    <name type="scientific">Corynebacterium matruchotii</name>
    <dbReference type="NCBI Taxonomy" id="43768"/>
    <lineage>
        <taxon>Bacteria</taxon>
        <taxon>Bacillati</taxon>
        <taxon>Actinomycetota</taxon>
        <taxon>Actinomycetes</taxon>
        <taxon>Mycobacteriales</taxon>
        <taxon>Corynebacteriaceae</taxon>
        <taxon>Corynebacterium</taxon>
    </lineage>
</organism>
<dbReference type="InterPro" id="IPR003669">
    <property type="entry name" value="Thymidylate_synthase_ThyX"/>
</dbReference>
<comment type="subunit">
    <text evidence="6">Homotetramer.</text>
</comment>
<dbReference type="RefSeq" id="WP_005526520.1">
    <property type="nucleotide sequence ID" value="NZ_CP050134.2"/>
</dbReference>
<proteinExistence type="inferred from homology"/>
<evidence type="ECO:0000256" key="6">
    <source>
        <dbReference type="HAMAP-Rule" id="MF_01408"/>
    </source>
</evidence>
<evidence type="ECO:0000256" key="5">
    <source>
        <dbReference type="ARBA" id="ARBA00022857"/>
    </source>
</evidence>
<feature type="binding site" evidence="6">
    <location>
        <position position="195"/>
    </location>
    <ligand>
        <name>FAD</name>
        <dbReference type="ChEBI" id="CHEBI:57692"/>
        <note>ligand shared between neighboring subunits</note>
    </ligand>
</feature>
<dbReference type="GO" id="GO:0004799">
    <property type="term" value="F:thymidylate synthase activity"/>
    <property type="evidence" value="ECO:0007669"/>
    <property type="project" value="TreeGrafter"/>
</dbReference>
<dbReference type="UniPathway" id="UPA00575"/>
<comment type="function">
    <text evidence="6">Catalyzes the reductive methylation of 2'-deoxyuridine-5'-monophosphate (dUMP) to 2'-deoxythymidine-5'-monophosphate (dTMP) while utilizing 5,10-methylenetetrahydrofolate (mTHF) as the methyl donor, and NADPH and FADH(2) as the reductant.</text>
</comment>
<evidence type="ECO:0000256" key="2">
    <source>
        <dbReference type="ARBA" id="ARBA00022630"/>
    </source>
</evidence>
<dbReference type="GO" id="GO:0032259">
    <property type="term" value="P:methylation"/>
    <property type="evidence" value="ECO:0007669"/>
    <property type="project" value="UniProtKB-KW"/>
</dbReference>
<dbReference type="Proteomes" id="UP000249886">
    <property type="component" value="Unassembled WGS sequence"/>
</dbReference>
<keyword evidence="6 7" id="KW-0808">Transferase</keyword>
<dbReference type="Gene3D" id="6.10.140.450">
    <property type="match status" value="1"/>
</dbReference>
<comment type="similarity">
    <text evidence="6">Belongs to the thymidylate synthase ThyX family.</text>
</comment>
<evidence type="ECO:0000313" key="7">
    <source>
        <dbReference type="EMBL" id="SPW30792.1"/>
    </source>
</evidence>
<dbReference type="GO" id="GO:0006231">
    <property type="term" value="P:dTMP biosynthetic process"/>
    <property type="evidence" value="ECO:0007669"/>
    <property type="project" value="UniProtKB-UniRule"/>
</dbReference>
<feature type="binding site" description="in other chain" evidence="6">
    <location>
        <begin position="104"/>
        <end position="108"/>
    </location>
    <ligand>
        <name>dUMP</name>
        <dbReference type="ChEBI" id="CHEBI:246422"/>
        <note>ligand shared between dimeric partners</note>
    </ligand>
</feature>
<dbReference type="Gene3D" id="3.30.1360.170">
    <property type="match status" value="1"/>
</dbReference>
<dbReference type="NCBIfam" id="TIGR02170">
    <property type="entry name" value="thyX"/>
    <property type="match status" value="1"/>
</dbReference>
<keyword evidence="5 6" id="KW-0521">NADP</keyword>
<accession>A0A6H9XA52</accession>
<evidence type="ECO:0000313" key="8">
    <source>
        <dbReference type="Proteomes" id="UP000249886"/>
    </source>
</evidence>
<name>A0A6H9XA52_9CORY</name>
<comment type="caution">
    <text evidence="7">The sequence shown here is derived from an EMBL/GenBank/DDBJ whole genome shotgun (WGS) entry which is preliminary data.</text>
</comment>
<keyword evidence="2 6" id="KW-0285">Flavoprotein</keyword>
<comment type="caution">
    <text evidence="6">Lacks conserved residue(s) required for the propagation of feature annotation.</text>
</comment>
<dbReference type="PANTHER" id="PTHR34934">
    <property type="entry name" value="FLAVIN-DEPENDENT THYMIDYLATE SYNTHASE"/>
    <property type="match status" value="1"/>
</dbReference>
<keyword evidence="4 6" id="KW-0274">FAD</keyword>
<dbReference type="AlphaFoldDB" id="A0A6H9XA52"/>
<dbReference type="GO" id="GO:0070402">
    <property type="term" value="F:NADPH binding"/>
    <property type="evidence" value="ECO:0007669"/>
    <property type="project" value="TreeGrafter"/>
</dbReference>
<dbReference type="Gene3D" id="3.30.70.3180">
    <property type="match status" value="1"/>
</dbReference>
<dbReference type="PANTHER" id="PTHR34934:SF1">
    <property type="entry name" value="FLAVIN-DEPENDENT THYMIDYLATE SYNTHASE"/>
    <property type="match status" value="1"/>
</dbReference>
<gene>
    <name evidence="6 7" type="primary">thyX</name>
    <name evidence="7" type="ORF">NCTC10254_01901</name>
</gene>
<feature type="binding site" evidence="6">
    <location>
        <begin position="189"/>
        <end position="191"/>
    </location>
    <ligand>
        <name>FAD</name>
        <dbReference type="ChEBI" id="CHEBI:57692"/>
        <note>ligand shared between neighboring subunits</note>
    </ligand>
</feature>
<protein>
    <recommendedName>
        <fullName evidence="6">Flavin-dependent thymidylate synthase</fullName>
        <shortName evidence="6">FDTS</shortName>
        <ecNumber evidence="6">2.1.1.148</ecNumber>
    </recommendedName>
    <alternativeName>
        <fullName evidence="6">FAD-dependent thymidylate synthase</fullName>
    </alternativeName>
    <alternativeName>
        <fullName evidence="6">Thymidylate synthase ThyX</fullName>
        <shortName evidence="6">TS</shortName>
        <shortName evidence="6">TSase</shortName>
    </alternativeName>
</protein>
<reference evidence="7 8" key="1">
    <citation type="submission" date="2018-06" db="EMBL/GenBank/DDBJ databases">
        <authorList>
            <consortium name="Pathogen Informatics"/>
            <person name="Doyle S."/>
        </authorList>
    </citation>
    <scope>NUCLEOTIDE SEQUENCE [LARGE SCALE GENOMIC DNA]</scope>
    <source>
        <strain evidence="7 8">NCTC10254</strain>
    </source>
</reference>
<feature type="binding site" evidence="6">
    <location>
        <begin position="93"/>
        <end position="96"/>
    </location>
    <ligand>
        <name>dUMP</name>
        <dbReference type="ChEBI" id="CHEBI:246422"/>
        <note>ligand shared between dimeric partners</note>
    </ligand>
</feature>
<dbReference type="GO" id="GO:0006235">
    <property type="term" value="P:dTTP biosynthetic process"/>
    <property type="evidence" value="ECO:0007669"/>
    <property type="project" value="UniProtKB-UniRule"/>
</dbReference>
<comment type="catalytic activity">
    <reaction evidence="6">
        <text>dUMP + (6R)-5,10-methylene-5,6,7,8-tetrahydrofolate + NADPH + H(+) = dTMP + (6S)-5,6,7,8-tetrahydrofolate + NADP(+)</text>
        <dbReference type="Rhea" id="RHEA:29043"/>
        <dbReference type="ChEBI" id="CHEBI:15378"/>
        <dbReference type="ChEBI" id="CHEBI:15636"/>
        <dbReference type="ChEBI" id="CHEBI:57453"/>
        <dbReference type="ChEBI" id="CHEBI:57783"/>
        <dbReference type="ChEBI" id="CHEBI:58349"/>
        <dbReference type="ChEBI" id="CHEBI:63528"/>
        <dbReference type="ChEBI" id="CHEBI:246422"/>
        <dbReference type="EC" id="2.1.1.148"/>
    </reaction>
</comment>
<dbReference type="CDD" id="cd20175">
    <property type="entry name" value="ThyX"/>
    <property type="match status" value="1"/>
</dbReference>
<dbReference type="PROSITE" id="PS51331">
    <property type="entry name" value="THYX"/>
    <property type="match status" value="1"/>
</dbReference>
<dbReference type="GO" id="GO:0050797">
    <property type="term" value="F:thymidylate synthase (FAD) activity"/>
    <property type="evidence" value="ECO:0007669"/>
    <property type="project" value="UniProtKB-UniRule"/>
</dbReference>
<dbReference type="EMBL" id="UARK01000023">
    <property type="protein sequence ID" value="SPW30792.1"/>
    <property type="molecule type" value="Genomic_DNA"/>
</dbReference>
<keyword evidence="3 6" id="KW-0545">Nucleotide biosynthesis</keyword>
<comment type="pathway">
    <text evidence="6">Pyrimidine metabolism; dTTP biosynthesis.</text>
</comment>
<dbReference type="EC" id="2.1.1.148" evidence="6"/>
<evidence type="ECO:0000256" key="4">
    <source>
        <dbReference type="ARBA" id="ARBA00022827"/>
    </source>
</evidence>
<dbReference type="HAMAP" id="MF_01408">
    <property type="entry name" value="ThyX"/>
    <property type="match status" value="1"/>
</dbReference>
<dbReference type="SUPFAM" id="SSF69796">
    <property type="entry name" value="Thymidylate synthase-complementing protein Thy1"/>
    <property type="match status" value="1"/>
</dbReference>
<dbReference type="InterPro" id="IPR036098">
    <property type="entry name" value="Thymidylate_synthase_ThyX_sf"/>
</dbReference>